<dbReference type="InterPro" id="IPR052780">
    <property type="entry name" value="AAA_Catabolism_Regulators"/>
</dbReference>
<gene>
    <name evidence="1" type="ORF">CPLU01_14606</name>
</gene>
<dbReference type="GO" id="GO:0000981">
    <property type="term" value="F:DNA-binding transcription factor activity, RNA polymerase II-specific"/>
    <property type="evidence" value="ECO:0007669"/>
    <property type="project" value="TreeGrafter"/>
</dbReference>
<evidence type="ECO:0008006" key="3">
    <source>
        <dbReference type="Google" id="ProtNLM"/>
    </source>
</evidence>
<dbReference type="Proteomes" id="UP000654918">
    <property type="component" value="Unassembled WGS sequence"/>
</dbReference>
<accession>A0A8H6JIJ0</accession>
<dbReference type="PANTHER" id="PTHR31644:SF3">
    <property type="entry name" value="ZN(II)2CYS6 TRANSCRIPTION FACTOR (EUROFUNG)"/>
    <property type="match status" value="1"/>
</dbReference>
<dbReference type="PANTHER" id="PTHR31644">
    <property type="entry name" value="TRANSCRIPTIONAL ACTIVATOR ARO80-RELATED"/>
    <property type="match status" value="1"/>
</dbReference>
<evidence type="ECO:0000313" key="1">
    <source>
        <dbReference type="EMBL" id="KAF6813670.1"/>
    </source>
</evidence>
<dbReference type="GO" id="GO:0045944">
    <property type="term" value="P:positive regulation of transcription by RNA polymerase II"/>
    <property type="evidence" value="ECO:0007669"/>
    <property type="project" value="TreeGrafter"/>
</dbReference>
<proteinExistence type="predicted"/>
<dbReference type="GO" id="GO:0005634">
    <property type="term" value="C:nucleus"/>
    <property type="evidence" value="ECO:0007669"/>
    <property type="project" value="TreeGrafter"/>
</dbReference>
<dbReference type="EMBL" id="WIGO01000400">
    <property type="protein sequence ID" value="KAF6813670.1"/>
    <property type="molecule type" value="Genomic_DNA"/>
</dbReference>
<sequence>MRIIFGQEKRSKAKTRTRGSIEALLLMVEWHSRAIHFPPAADGWDSSLLLTDDDPRDDRLGNRADTADEINVAWFREIVTPAKTSDRMSWMLLGCAQSLALELGLCEVKPATGIPSSADPRSPNQETRLSELLYIAIEQHSSRLGCLSMLPGGLSRVLSEPSRSHDETGIMPAWLNLTNLLKAINDILFPSSDGTKELLKSGRYVTAVKHFRQQLQTWRIAYLDAGNLPMHYQVELSIEYSHIRAFMNSLGIQALVDRVLGNPGANPAGPEIFELCITATDYEFIKEVIDGSCQTLDSVNRLSEAGTLRYCPVRVFLRVITASILLLKALSLGTRETELEASLAVLDRCVHALKASTLDEMHLAVRYGSLLEAHLSKFRQGMVPSAPPRDISSFQGFGGWDSGGLGVLNGDTLDEFSFSASNWLALPLDRSMAPFAPWSDSADMADLEDRSWDILWSLPNV</sequence>
<dbReference type="GO" id="GO:0009074">
    <property type="term" value="P:aromatic amino acid family catabolic process"/>
    <property type="evidence" value="ECO:0007669"/>
    <property type="project" value="TreeGrafter"/>
</dbReference>
<comment type="caution">
    <text evidence="1">The sequence shown here is derived from an EMBL/GenBank/DDBJ whole genome shotgun (WGS) entry which is preliminary data.</text>
</comment>
<name>A0A8H6JIJ0_9PEZI</name>
<reference evidence="1" key="1">
    <citation type="journal article" date="2020" name="Phytopathology">
        <title>Genome Sequence Resources of Colletotrichum truncatum, C. plurivorum, C. musicola, and C. sojae: Four Species Pathogenic to Soybean (Glycine max).</title>
        <authorList>
            <person name="Rogerio F."/>
            <person name="Boufleur T.R."/>
            <person name="Ciampi-Guillardi M."/>
            <person name="Sukno S.A."/>
            <person name="Thon M.R."/>
            <person name="Massola Junior N.S."/>
            <person name="Baroncelli R."/>
        </authorList>
    </citation>
    <scope>NUCLEOTIDE SEQUENCE</scope>
    <source>
        <strain evidence="1">LFN00145</strain>
    </source>
</reference>
<keyword evidence="2" id="KW-1185">Reference proteome</keyword>
<evidence type="ECO:0000313" key="2">
    <source>
        <dbReference type="Proteomes" id="UP000654918"/>
    </source>
</evidence>
<organism evidence="1 2">
    <name type="scientific">Colletotrichum plurivorum</name>
    <dbReference type="NCBI Taxonomy" id="2175906"/>
    <lineage>
        <taxon>Eukaryota</taxon>
        <taxon>Fungi</taxon>
        <taxon>Dikarya</taxon>
        <taxon>Ascomycota</taxon>
        <taxon>Pezizomycotina</taxon>
        <taxon>Sordariomycetes</taxon>
        <taxon>Hypocreomycetidae</taxon>
        <taxon>Glomerellales</taxon>
        <taxon>Glomerellaceae</taxon>
        <taxon>Colletotrichum</taxon>
        <taxon>Colletotrichum orchidearum species complex</taxon>
    </lineage>
</organism>
<dbReference type="AlphaFoldDB" id="A0A8H6JIJ0"/>
<protein>
    <recommendedName>
        <fullName evidence="3">C6 transcription factor</fullName>
    </recommendedName>
</protein>